<feature type="domain" description="S1 motif" evidence="6">
    <location>
        <begin position="38"/>
        <end position="122"/>
    </location>
</feature>
<dbReference type="CDD" id="cd04453">
    <property type="entry name" value="S1_RNase_E"/>
    <property type="match status" value="1"/>
</dbReference>
<dbReference type="EMBL" id="DVNH01000016">
    <property type="protein sequence ID" value="HIU51388.1"/>
    <property type="molecule type" value="Genomic_DNA"/>
</dbReference>
<keyword evidence="4" id="KW-0460">Magnesium</keyword>
<evidence type="ECO:0000256" key="4">
    <source>
        <dbReference type="ARBA" id="ARBA00022842"/>
    </source>
</evidence>
<dbReference type="PROSITE" id="PS50126">
    <property type="entry name" value="S1"/>
    <property type="match status" value="1"/>
</dbReference>
<keyword evidence="5" id="KW-0694">RNA-binding</keyword>
<evidence type="ECO:0000256" key="3">
    <source>
        <dbReference type="ARBA" id="ARBA00022801"/>
    </source>
</evidence>
<keyword evidence="2" id="KW-0479">Metal-binding</keyword>
<dbReference type="PANTHER" id="PTHR30001">
    <property type="entry name" value="RIBONUCLEASE"/>
    <property type="match status" value="1"/>
</dbReference>
<dbReference type="Proteomes" id="UP000824093">
    <property type="component" value="Unassembled WGS sequence"/>
</dbReference>
<evidence type="ECO:0000313" key="7">
    <source>
        <dbReference type="EMBL" id="HIU51388.1"/>
    </source>
</evidence>
<comment type="cofactor">
    <cofactor evidence="1">
        <name>Mg(2+)</name>
        <dbReference type="ChEBI" id="CHEBI:18420"/>
    </cofactor>
</comment>
<dbReference type="SUPFAM" id="SSF50249">
    <property type="entry name" value="Nucleic acid-binding proteins"/>
    <property type="match status" value="1"/>
</dbReference>
<dbReference type="GO" id="GO:0016787">
    <property type="term" value="F:hydrolase activity"/>
    <property type="evidence" value="ECO:0007669"/>
    <property type="project" value="UniProtKB-KW"/>
</dbReference>
<dbReference type="GO" id="GO:0003723">
    <property type="term" value="F:RNA binding"/>
    <property type="evidence" value="ECO:0007669"/>
    <property type="project" value="UniProtKB-KW"/>
</dbReference>
<name>A0A9D1M057_9FIRM</name>
<comment type="caution">
    <text evidence="7">The sequence shown here is derived from an EMBL/GenBank/DDBJ whole genome shotgun (WGS) entry which is preliminary data.</text>
</comment>
<evidence type="ECO:0000256" key="2">
    <source>
        <dbReference type="ARBA" id="ARBA00022723"/>
    </source>
</evidence>
<accession>A0A9D1M057</accession>
<sequence length="404" mass="47135">MQELIINEKQDKRIIAFIQDGKLIEKYEQNNRIKRLEGNIYVGKVRNILPGMQAAFVDIGETKNAFIHLKDILPKKDIVKDSENQNEEMVKDIKQVIRVGMPILVEVKKDSNDKKGARVSTHLSLVSRYLVLMPNTNIVTISQKIEEKEEIERLKKIVEKYLPNYMGVIIRTSCRGKQEEEILKDLQLLEKRWNYIQKEFELTDSYPKLIEKNDDILKKLIMDTMDHGIERITTNTKESYQEIKKDLEELGKNVNITLELKEEDLLQRYDLAEQLEKACNRKVWLNCGGFITIDKTEALTAIDVNSAKYTGKQDVGETILKVNKEASKEIAKQLRLRDIGGIIIIDYIDMKSEEDRKIIIEELEEYLKQDRSKTQILGFTKLNLLEMTRKHICSNYQIEKGEEE</sequence>
<dbReference type="Gene3D" id="2.40.50.140">
    <property type="entry name" value="Nucleic acid-binding proteins"/>
    <property type="match status" value="1"/>
</dbReference>
<dbReference type="InterPro" id="IPR004659">
    <property type="entry name" value="RNase_E/G"/>
</dbReference>
<dbReference type="GO" id="GO:0004540">
    <property type="term" value="F:RNA nuclease activity"/>
    <property type="evidence" value="ECO:0007669"/>
    <property type="project" value="InterPro"/>
</dbReference>
<evidence type="ECO:0000259" key="6">
    <source>
        <dbReference type="PROSITE" id="PS50126"/>
    </source>
</evidence>
<dbReference type="InterPro" id="IPR012340">
    <property type="entry name" value="NA-bd_OB-fold"/>
</dbReference>
<keyword evidence="3" id="KW-0378">Hydrolase</keyword>
<dbReference type="InterPro" id="IPR019307">
    <property type="entry name" value="RNA-bd_AU-1/RNase_E/G"/>
</dbReference>
<dbReference type="Pfam" id="PF00575">
    <property type="entry name" value="S1"/>
    <property type="match status" value="1"/>
</dbReference>
<dbReference type="GO" id="GO:0006364">
    <property type="term" value="P:rRNA processing"/>
    <property type="evidence" value="ECO:0007669"/>
    <property type="project" value="TreeGrafter"/>
</dbReference>
<evidence type="ECO:0000313" key="8">
    <source>
        <dbReference type="Proteomes" id="UP000824093"/>
    </source>
</evidence>
<dbReference type="GO" id="GO:0046872">
    <property type="term" value="F:metal ion binding"/>
    <property type="evidence" value="ECO:0007669"/>
    <property type="project" value="UniProtKB-KW"/>
</dbReference>
<proteinExistence type="predicted"/>
<dbReference type="Pfam" id="PF10150">
    <property type="entry name" value="RNase_E_G"/>
    <property type="match status" value="1"/>
</dbReference>
<dbReference type="InterPro" id="IPR003029">
    <property type="entry name" value="S1_domain"/>
</dbReference>
<reference evidence="7" key="2">
    <citation type="journal article" date="2021" name="PeerJ">
        <title>Extensive microbial diversity within the chicken gut microbiome revealed by metagenomics and culture.</title>
        <authorList>
            <person name="Gilroy R."/>
            <person name="Ravi A."/>
            <person name="Getino M."/>
            <person name="Pursley I."/>
            <person name="Horton D.L."/>
            <person name="Alikhan N.F."/>
            <person name="Baker D."/>
            <person name="Gharbi K."/>
            <person name="Hall N."/>
            <person name="Watson M."/>
            <person name="Adriaenssens E.M."/>
            <person name="Foster-Nyarko E."/>
            <person name="Jarju S."/>
            <person name="Secka A."/>
            <person name="Antonio M."/>
            <person name="Oren A."/>
            <person name="Chaudhuri R.R."/>
            <person name="La Ragione R."/>
            <person name="Hildebrand F."/>
            <person name="Pallen M.J."/>
        </authorList>
    </citation>
    <scope>NUCLEOTIDE SEQUENCE</scope>
    <source>
        <strain evidence="7">CHK195-15760</strain>
    </source>
</reference>
<organism evidence="7 8">
    <name type="scientific">Candidatus Merdicola faecigallinarum</name>
    <dbReference type="NCBI Taxonomy" id="2840862"/>
    <lineage>
        <taxon>Bacteria</taxon>
        <taxon>Bacillati</taxon>
        <taxon>Bacillota</taxon>
        <taxon>Clostridia</taxon>
        <taxon>Candidatus Merdicola</taxon>
    </lineage>
</organism>
<dbReference type="SMART" id="SM00316">
    <property type="entry name" value="S1"/>
    <property type="match status" value="1"/>
</dbReference>
<dbReference type="AlphaFoldDB" id="A0A9D1M057"/>
<dbReference type="PANTHER" id="PTHR30001:SF0">
    <property type="entry name" value="RIBONUCLEASE G"/>
    <property type="match status" value="1"/>
</dbReference>
<dbReference type="GO" id="GO:0005737">
    <property type="term" value="C:cytoplasm"/>
    <property type="evidence" value="ECO:0007669"/>
    <property type="project" value="TreeGrafter"/>
</dbReference>
<dbReference type="NCBIfam" id="TIGR00757">
    <property type="entry name" value="RNaseEG"/>
    <property type="match status" value="1"/>
</dbReference>
<evidence type="ECO:0000256" key="5">
    <source>
        <dbReference type="ARBA" id="ARBA00022884"/>
    </source>
</evidence>
<protein>
    <submittedName>
        <fullName evidence="7">Rne/Rng family ribonuclease</fullName>
    </submittedName>
</protein>
<reference evidence="7" key="1">
    <citation type="submission" date="2020-10" db="EMBL/GenBank/DDBJ databases">
        <authorList>
            <person name="Gilroy R."/>
        </authorList>
    </citation>
    <scope>NUCLEOTIDE SEQUENCE</scope>
    <source>
        <strain evidence="7">CHK195-15760</strain>
    </source>
</reference>
<gene>
    <name evidence="7" type="ORF">IAB70_01995</name>
</gene>
<evidence type="ECO:0000256" key="1">
    <source>
        <dbReference type="ARBA" id="ARBA00001946"/>
    </source>
</evidence>